<organism evidence="1 2">
    <name type="scientific">Merluccius polli</name>
    <name type="common">Benguela hake</name>
    <name type="synonym">Merluccius cadenati</name>
    <dbReference type="NCBI Taxonomy" id="89951"/>
    <lineage>
        <taxon>Eukaryota</taxon>
        <taxon>Metazoa</taxon>
        <taxon>Chordata</taxon>
        <taxon>Craniata</taxon>
        <taxon>Vertebrata</taxon>
        <taxon>Euteleostomi</taxon>
        <taxon>Actinopterygii</taxon>
        <taxon>Neopterygii</taxon>
        <taxon>Teleostei</taxon>
        <taxon>Neoteleostei</taxon>
        <taxon>Acanthomorphata</taxon>
        <taxon>Zeiogadaria</taxon>
        <taxon>Gadariae</taxon>
        <taxon>Gadiformes</taxon>
        <taxon>Gadoidei</taxon>
        <taxon>Merlucciidae</taxon>
        <taxon>Merluccius</taxon>
    </lineage>
</organism>
<evidence type="ECO:0000313" key="1">
    <source>
        <dbReference type="EMBL" id="KAK0132375.1"/>
    </source>
</evidence>
<comment type="caution">
    <text evidence="1">The sequence shown here is derived from an EMBL/GenBank/DDBJ whole genome shotgun (WGS) entry which is preliminary data.</text>
</comment>
<reference evidence="1" key="1">
    <citation type="journal article" date="2023" name="Front. Mar. Sci.">
        <title>A new Merluccius polli reference genome to investigate the effects of global change in West African waters.</title>
        <authorList>
            <person name="Mateo J.L."/>
            <person name="Blanco-Fernandez C."/>
            <person name="Garcia-Vazquez E."/>
            <person name="Machado-Schiaffino G."/>
        </authorList>
    </citation>
    <scope>NUCLEOTIDE SEQUENCE</scope>
    <source>
        <strain evidence="1">C29</strain>
        <tissue evidence="1">Fin</tissue>
    </source>
</reference>
<proteinExistence type="predicted"/>
<gene>
    <name evidence="1" type="ORF">N1851_032741</name>
</gene>
<dbReference type="Proteomes" id="UP001174136">
    <property type="component" value="Unassembled WGS sequence"/>
</dbReference>
<protein>
    <submittedName>
        <fullName evidence="1">Uncharacterized protein</fullName>
    </submittedName>
</protein>
<sequence length="248" mass="27636">MYILFWTKPPERSSPRITPGGEYCVLSCSPLFSLSFTRQGRRAEDAAVPQRSRSAALTFLGGNPGQRDAETVIHAFISSRLDYCNALFSGLPNSTTKSLQLVQNATARLLTRTRKFDNIIPILSFLYWLPIKARSDFKVLLLTYKILHGLSPTYLKDLIIPYCPSRPLLSLGAGLPSIPIVQKKPAVNRAFSYRAPICGPVCNLSSGKLREKAGGELGHIHDLDSKLVSRKLRCSQKNSRYRRMAVIN</sequence>
<dbReference type="EMBL" id="JAOPHQ010006267">
    <property type="protein sequence ID" value="KAK0132375.1"/>
    <property type="molecule type" value="Genomic_DNA"/>
</dbReference>
<keyword evidence="2" id="KW-1185">Reference proteome</keyword>
<accession>A0AA47M2D9</accession>
<dbReference type="AlphaFoldDB" id="A0AA47M2D9"/>
<evidence type="ECO:0000313" key="2">
    <source>
        <dbReference type="Proteomes" id="UP001174136"/>
    </source>
</evidence>
<name>A0AA47M2D9_MERPO</name>